<reference evidence="1" key="1">
    <citation type="submission" date="2021-06" db="EMBL/GenBank/DDBJ databases">
        <authorList>
            <person name="Kallberg Y."/>
            <person name="Tangrot J."/>
            <person name="Rosling A."/>
        </authorList>
    </citation>
    <scope>NUCLEOTIDE SEQUENCE</scope>
    <source>
        <strain evidence="1">28 12/20/2015</strain>
    </source>
</reference>
<evidence type="ECO:0000313" key="1">
    <source>
        <dbReference type="EMBL" id="CAG8508640.1"/>
    </source>
</evidence>
<comment type="caution">
    <text evidence="1">The sequence shown here is derived from an EMBL/GenBank/DDBJ whole genome shotgun (WGS) entry which is preliminary data.</text>
</comment>
<dbReference type="Proteomes" id="UP000789366">
    <property type="component" value="Unassembled WGS sequence"/>
</dbReference>
<proteinExistence type="predicted"/>
<keyword evidence="2" id="KW-1185">Reference proteome</keyword>
<gene>
    <name evidence="1" type="ORF">SPELUC_LOCUS3368</name>
</gene>
<protein>
    <submittedName>
        <fullName evidence="1">12252_t:CDS:1</fullName>
    </submittedName>
</protein>
<accession>A0ACA9L5M3</accession>
<sequence>MPPKRPTTRSTKRQNDKREQEAEDAEAELMSMEIEISPISLNSKGNSRQKSRKKNAETRQNEVTDMEDLDEMRKLLQDIKVKQQNFEALRNNDLDKNEQSIREFKNNCEKRSQGLEAMVLQLKRQIENLEHERRSILNQSQDSMEIVATSSNNSSSNAEVAKLKDLETEKNKRSESEIKHLREQVKNLENSNHAEDVVKLREQVKRLELELKQECENSKKLTAKLSKTSVSRKLNPAELDQKSKEMQEQVSLYAEMSNLLIQNVKVISQDEKIFKCLHSGRNGTLEFKLSFKGGEAHYEPSLQPDRDADLMAILPDYLKEAIDFKKESLDLFFWRILDFLQRSRNDSDGK</sequence>
<name>A0ACA9L5M3_9GLOM</name>
<organism evidence="1 2">
    <name type="scientific">Cetraspora pellucida</name>
    <dbReference type="NCBI Taxonomy" id="1433469"/>
    <lineage>
        <taxon>Eukaryota</taxon>
        <taxon>Fungi</taxon>
        <taxon>Fungi incertae sedis</taxon>
        <taxon>Mucoromycota</taxon>
        <taxon>Glomeromycotina</taxon>
        <taxon>Glomeromycetes</taxon>
        <taxon>Diversisporales</taxon>
        <taxon>Gigasporaceae</taxon>
        <taxon>Cetraspora</taxon>
    </lineage>
</organism>
<dbReference type="EMBL" id="CAJVPW010002546">
    <property type="protein sequence ID" value="CAG8508640.1"/>
    <property type="molecule type" value="Genomic_DNA"/>
</dbReference>
<evidence type="ECO:0000313" key="2">
    <source>
        <dbReference type="Proteomes" id="UP000789366"/>
    </source>
</evidence>